<dbReference type="Proteomes" id="UP000095283">
    <property type="component" value="Unplaced"/>
</dbReference>
<reference evidence="3" key="1">
    <citation type="submission" date="2016-11" db="UniProtKB">
        <authorList>
            <consortium name="WormBaseParasite"/>
        </authorList>
    </citation>
    <scope>IDENTIFICATION</scope>
</reference>
<sequence length="256" mass="30041">MRDRLCFGQLDAFSLACVDDTPPLHCYCEPYDCLWKRSLGSTTRIYGYETAMWCQRYELFCNEKERRRKGTDLVSLMHDTVRVHYRWFKFVNKPNLTYFLFDCELITEWDEEQTERKGSTFIEGNNLEKQEKSKTLTPSSEDIKLANKLAEEERLLEKLVKEREKEEKKVSGLISLVFASLYLSYPITKFPLYLNLKHFQNSTKSEVASLVTEHGVTDNYHIKSSIVLSSQMIDKNQQHTTSHPFSKIMLAKMNDT</sequence>
<name>A0A1I7X270_HETBA</name>
<organism evidence="2 3">
    <name type="scientific">Heterorhabditis bacteriophora</name>
    <name type="common">Entomopathogenic nematode worm</name>
    <dbReference type="NCBI Taxonomy" id="37862"/>
    <lineage>
        <taxon>Eukaryota</taxon>
        <taxon>Metazoa</taxon>
        <taxon>Ecdysozoa</taxon>
        <taxon>Nematoda</taxon>
        <taxon>Chromadorea</taxon>
        <taxon>Rhabditida</taxon>
        <taxon>Rhabditina</taxon>
        <taxon>Rhabditomorpha</taxon>
        <taxon>Strongyloidea</taxon>
        <taxon>Heterorhabditidae</taxon>
        <taxon>Heterorhabditis</taxon>
    </lineage>
</organism>
<evidence type="ECO:0000256" key="1">
    <source>
        <dbReference type="SAM" id="Coils"/>
    </source>
</evidence>
<keyword evidence="1" id="KW-0175">Coiled coil</keyword>
<evidence type="ECO:0000313" key="3">
    <source>
        <dbReference type="WBParaSite" id="Hba_11559"/>
    </source>
</evidence>
<evidence type="ECO:0000313" key="2">
    <source>
        <dbReference type="Proteomes" id="UP000095283"/>
    </source>
</evidence>
<proteinExistence type="predicted"/>
<dbReference type="WBParaSite" id="Hba_11559">
    <property type="protein sequence ID" value="Hba_11559"/>
    <property type="gene ID" value="Hba_11559"/>
</dbReference>
<accession>A0A1I7X270</accession>
<dbReference type="AlphaFoldDB" id="A0A1I7X270"/>
<protein>
    <submittedName>
        <fullName evidence="3">Uncharacterized protein</fullName>
    </submittedName>
</protein>
<keyword evidence="2" id="KW-1185">Reference proteome</keyword>
<feature type="coiled-coil region" evidence="1">
    <location>
        <begin position="145"/>
        <end position="176"/>
    </location>
</feature>